<dbReference type="PANTHER" id="PTHR22807">
    <property type="entry name" value="NOP2 YEAST -RELATED NOL1/NOP2/FMU SUN DOMAIN-CONTAINING"/>
    <property type="match status" value="1"/>
</dbReference>
<feature type="compositionally biased region" description="Low complexity" evidence="6">
    <location>
        <begin position="12"/>
        <end position="21"/>
    </location>
</feature>
<evidence type="ECO:0000256" key="3">
    <source>
        <dbReference type="ARBA" id="ARBA00022691"/>
    </source>
</evidence>
<dbReference type="Gene3D" id="3.40.50.150">
    <property type="entry name" value="Vaccinia Virus protein VP39"/>
    <property type="match status" value="1"/>
</dbReference>
<protein>
    <submittedName>
        <fullName evidence="8">SAM-dependent methyltransferase</fullName>
    </submittedName>
</protein>
<gene>
    <name evidence="8" type="ORF">CVO77_18965</name>
</gene>
<evidence type="ECO:0000313" key="8">
    <source>
        <dbReference type="EMBL" id="PQM27043.1"/>
    </source>
</evidence>
<evidence type="ECO:0000259" key="7">
    <source>
        <dbReference type="PROSITE" id="PS51686"/>
    </source>
</evidence>
<dbReference type="GO" id="GO:0008173">
    <property type="term" value="F:RNA methyltransferase activity"/>
    <property type="evidence" value="ECO:0007669"/>
    <property type="project" value="InterPro"/>
</dbReference>
<comment type="similarity">
    <text evidence="5">Belongs to the class I-like SAM-binding methyltransferase superfamily. RsmB/NOP family.</text>
</comment>
<sequence length="433" mass="46096">MADRRPRRGRGPAEADPPGTASRRAALRLLDAVLRRGDPLDIAAHAATQGLPPADRAFAIAIASETLRWMGDIDALIDGATSQVLADDVKSRTVLRLALAQLLILKTSPHAVVSTALPLVAGGPRRLVHALLSRAQQEEWSLPESANLPEAVAERWADQWGDAIVAAAAAAWSGPPPIDLSFAAEPGDEEWADAAVLAPLHRRLPRGQAIEAMPGFREGGWWVQDLAASLPARLLGAGNGRRLLDLCAAPGGKTMQLAAAGWDVVAVDSSAKRLERLSDNLARTALSADVVQGDIRTWEPDASAEAVLLDAPCSATGIFRRHPDVLHRIEPRQIDELAELQGELLARAAQWVTPGGTLLYATCSLERAEGEDQVAAFLDWHRDWTIDPVTPEELPAGIIPDDSGFVRTLPGMLADAGGLDGFFIARLRAPSAA</sequence>
<accession>A0A2S8B3W8</accession>
<feature type="binding site" evidence="5">
    <location>
        <position position="310"/>
    </location>
    <ligand>
        <name>S-adenosyl-L-methionine</name>
        <dbReference type="ChEBI" id="CHEBI:59789"/>
    </ligand>
</feature>
<evidence type="ECO:0000256" key="2">
    <source>
        <dbReference type="ARBA" id="ARBA00022679"/>
    </source>
</evidence>
<dbReference type="AlphaFoldDB" id="A0A2S8B3W8"/>
<organism evidence="8 9">
    <name type="scientific">Sphingopyxis lindanitolerans</name>
    <dbReference type="NCBI Taxonomy" id="2054227"/>
    <lineage>
        <taxon>Bacteria</taxon>
        <taxon>Pseudomonadati</taxon>
        <taxon>Pseudomonadota</taxon>
        <taxon>Alphaproteobacteria</taxon>
        <taxon>Sphingomonadales</taxon>
        <taxon>Sphingomonadaceae</taxon>
        <taxon>Sphingopyxis</taxon>
    </lineage>
</organism>
<dbReference type="InterPro" id="IPR001678">
    <property type="entry name" value="MeTrfase_RsmB-F_NOP2_dom"/>
</dbReference>
<dbReference type="InterPro" id="IPR023267">
    <property type="entry name" value="RCMT"/>
</dbReference>
<dbReference type="PANTHER" id="PTHR22807:SF61">
    <property type="entry name" value="NOL1_NOP2_SUN FAMILY PROTEIN _ ANTITERMINATION NUSB DOMAIN-CONTAINING PROTEIN"/>
    <property type="match status" value="1"/>
</dbReference>
<dbReference type="GO" id="GO:0006355">
    <property type="term" value="P:regulation of DNA-templated transcription"/>
    <property type="evidence" value="ECO:0007669"/>
    <property type="project" value="InterPro"/>
</dbReference>
<dbReference type="InterPro" id="IPR006027">
    <property type="entry name" value="NusB_RsmB_TIM44"/>
</dbReference>
<evidence type="ECO:0000256" key="1">
    <source>
        <dbReference type="ARBA" id="ARBA00022603"/>
    </source>
</evidence>
<dbReference type="RefSeq" id="WP_106000413.1">
    <property type="nucleotide sequence ID" value="NZ_CM009578.1"/>
</dbReference>
<dbReference type="GO" id="GO:0001510">
    <property type="term" value="P:RNA methylation"/>
    <property type="evidence" value="ECO:0007669"/>
    <property type="project" value="InterPro"/>
</dbReference>
<comment type="caution">
    <text evidence="8">The sequence shown here is derived from an EMBL/GenBank/DDBJ whole genome shotgun (WGS) entry which is preliminary data.</text>
</comment>
<reference evidence="9" key="1">
    <citation type="submission" date="2017-11" db="EMBL/GenBank/DDBJ databases">
        <title>The complete genome sequence of Sphingopyxis pomeranensis sp. nov. strain WS5A3p.</title>
        <authorList>
            <person name="Kaminski M.A."/>
        </authorList>
    </citation>
    <scope>NUCLEOTIDE SEQUENCE [LARGE SCALE GENOMIC DNA]</scope>
    <source>
        <strain evidence="9">WS5A3p</strain>
    </source>
</reference>
<feature type="binding site" evidence="5">
    <location>
        <position position="268"/>
    </location>
    <ligand>
        <name>S-adenosyl-L-methionine</name>
        <dbReference type="ChEBI" id="CHEBI:59789"/>
    </ligand>
</feature>
<evidence type="ECO:0000256" key="6">
    <source>
        <dbReference type="SAM" id="MobiDB-lite"/>
    </source>
</evidence>
<dbReference type="PRINTS" id="PR02008">
    <property type="entry name" value="RCMTFAMILY"/>
</dbReference>
<dbReference type="Pfam" id="PF01189">
    <property type="entry name" value="Methyltr_RsmB-F"/>
    <property type="match status" value="1"/>
</dbReference>
<dbReference type="InterPro" id="IPR049560">
    <property type="entry name" value="MeTrfase_RsmB-F_NOP2_cat"/>
</dbReference>
<feature type="domain" description="SAM-dependent MTase RsmB/NOP-type" evidence="7">
    <location>
        <begin position="154"/>
        <end position="430"/>
    </location>
</feature>
<evidence type="ECO:0000256" key="4">
    <source>
        <dbReference type="ARBA" id="ARBA00022884"/>
    </source>
</evidence>
<feature type="binding site" evidence="5">
    <location>
        <begin position="247"/>
        <end position="253"/>
    </location>
    <ligand>
        <name>S-adenosyl-L-methionine</name>
        <dbReference type="ChEBI" id="CHEBI:59789"/>
    </ligand>
</feature>
<feature type="binding site" evidence="5">
    <location>
        <position position="294"/>
    </location>
    <ligand>
        <name>S-adenosyl-L-methionine</name>
        <dbReference type="ChEBI" id="CHEBI:59789"/>
    </ligand>
</feature>
<dbReference type="Proteomes" id="UP000238954">
    <property type="component" value="Chromosome"/>
</dbReference>
<dbReference type="GO" id="GO:0003723">
    <property type="term" value="F:RNA binding"/>
    <property type="evidence" value="ECO:0007669"/>
    <property type="project" value="UniProtKB-UniRule"/>
</dbReference>
<keyword evidence="4 5" id="KW-0694">RNA-binding</keyword>
<proteinExistence type="inferred from homology"/>
<keyword evidence="3 5" id="KW-0949">S-adenosyl-L-methionine</keyword>
<evidence type="ECO:0000256" key="5">
    <source>
        <dbReference type="PROSITE-ProRule" id="PRU01023"/>
    </source>
</evidence>
<dbReference type="CDD" id="cd02440">
    <property type="entry name" value="AdoMet_MTases"/>
    <property type="match status" value="1"/>
</dbReference>
<keyword evidence="2 5" id="KW-0808">Transferase</keyword>
<feature type="compositionally biased region" description="Basic residues" evidence="6">
    <location>
        <begin position="1"/>
        <end position="10"/>
    </location>
</feature>
<feature type="region of interest" description="Disordered" evidence="6">
    <location>
        <begin position="1"/>
        <end position="21"/>
    </location>
</feature>
<dbReference type="SUPFAM" id="SSF53335">
    <property type="entry name" value="S-adenosyl-L-methionine-dependent methyltransferases"/>
    <property type="match status" value="1"/>
</dbReference>
<dbReference type="SUPFAM" id="SSF48013">
    <property type="entry name" value="NusB-like"/>
    <property type="match status" value="1"/>
</dbReference>
<name>A0A2S8B3W8_9SPHN</name>
<dbReference type="PROSITE" id="PS51686">
    <property type="entry name" value="SAM_MT_RSMB_NOP"/>
    <property type="match status" value="1"/>
</dbReference>
<evidence type="ECO:0000313" key="9">
    <source>
        <dbReference type="Proteomes" id="UP000238954"/>
    </source>
</evidence>
<dbReference type="Gene3D" id="1.10.940.10">
    <property type="entry name" value="NusB-like"/>
    <property type="match status" value="1"/>
</dbReference>
<dbReference type="InterPro" id="IPR029063">
    <property type="entry name" value="SAM-dependent_MTases_sf"/>
</dbReference>
<keyword evidence="9" id="KW-1185">Reference proteome</keyword>
<keyword evidence="1 5" id="KW-0489">Methyltransferase</keyword>
<dbReference type="EMBL" id="PHFW01000003">
    <property type="protein sequence ID" value="PQM27043.1"/>
    <property type="molecule type" value="Genomic_DNA"/>
</dbReference>
<dbReference type="Pfam" id="PF01029">
    <property type="entry name" value="NusB"/>
    <property type="match status" value="1"/>
</dbReference>
<dbReference type="InterPro" id="IPR035926">
    <property type="entry name" value="NusB-like_sf"/>
</dbReference>
<dbReference type="OrthoDB" id="9810297at2"/>
<feature type="active site" description="Nucleophile" evidence="5">
    <location>
        <position position="363"/>
    </location>
</feature>